<evidence type="ECO:0000313" key="4">
    <source>
        <dbReference type="Proteomes" id="UP000000768"/>
    </source>
</evidence>
<dbReference type="Proteomes" id="UP000000768">
    <property type="component" value="Chromosome 2"/>
</dbReference>
<dbReference type="InterPro" id="IPR011676">
    <property type="entry name" value="DUF1618"/>
</dbReference>
<reference evidence="3" key="2">
    <citation type="submission" date="2017-02" db="EMBL/GenBank/DDBJ databases">
        <title>WGS assembly of Sorghum bicolor.</title>
        <authorList>
            <person name="Paterson A."/>
            <person name="Mullet J."/>
            <person name="Bowers J."/>
            <person name="Bruggmann R."/>
            <person name="Dubchak I."/>
            <person name="Grimwood J."/>
            <person name="Gundlach H."/>
            <person name="Haberer G."/>
            <person name="Hellsten U."/>
            <person name="Mitros T."/>
            <person name="Poliakov A."/>
            <person name="Schmutz J."/>
            <person name="Spannagl M."/>
            <person name="Tang H."/>
            <person name="Wang X."/>
            <person name="Wicker T."/>
            <person name="Bharti A."/>
            <person name="Chapman J."/>
            <person name="Feltus F."/>
            <person name="Gowik U."/>
            <person name="Grigoriev I."/>
            <person name="Lyons E."/>
            <person name="Maher C."/>
            <person name="Martis M."/>
            <person name="Narechania A."/>
            <person name="Otillar R."/>
            <person name="Penning B."/>
            <person name="Salamov A."/>
            <person name="Wang Y."/>
            <person name="Zhang L."/>
            <person name="Carpita N."/>
            <person name="Freeling M."/>
            <person name="Gingle A."/>
            <person name="Hash C."/>
            <person name="Keller B."/>
            <person name="Klein P."/>
            <person name="Kresovich S."/>
            <person name="Mccann M."/>
            <person name="Ming R."/>
            <person name="Peterson D."/>
            <person name="Rahman M."/>
            <person name="Ware D."/>
            <person name="Westhoff P."/>
            <person name="Mayer K."/>
            <person name="Messing J."/>
            <person name="Sims D."/>
            <person name="Jenkins J."/>
            <person name="Shu S."/>
            <person name="Rokhsar D."/>
        </authorList>
    </citation>
    <scope>NUCLEOTIDE SEQUENCE</scope>
</reference>
<dbReference type="eggNOG" id="ENOG502R88B">
    <property type="taxonomic scope" value="Eukaryota"/>
</dbReference>
<dbReference type="OrthoDB" id="672016at2759"/>
<dbReference type="FunCoup" id="A0A1B6QDY7">
    <property type="interactions" value="611"/>
</dbReference>
<name>A0A1B6QDY7_SORBI</name>
<dbReference type="PANTHER" id="PTHR33074:SF42">
    <property type="entry name" value="DUF1618 DOMAIN-CONTAINING PROTEIN"/>
    <property type="match status" value="1"/>
</dbReference>
<reference evidence="3 4" key="1">
    <citation type="journal article" date="2009" name="Nature">
        <title>The Sorghum bicolor genome and the diversification of grasses.</title>
        <authorList>
            <person name="Paterson A.H."/>
            <person name="Bowers J.E."/>
            <person name="Bruggmann R."/>
            <person name="Dubchak I."/>
            <person name="Grimwood J."/>
            <person name="Gundlach H."/>
            <person name="Haberer G."/>
            <person name="Hellsten U."/>
            <person name="Mitros T."/>
            <person name="Poliakov A."/>
            <person name="Schmutz J."/>
            <person name="Spannagl M."/>
            <person name="Tang H."/>
            <person name="Wang X."/>
            <person name="Wicker T."/>
            <person name="Bharti A.K."/>
            <person name="Chapman J."/>
            <person name="Feltus F.A."/>
            <person name="Gowik U."/>
            <person name="Grigoriev I.V."/>
            <person name="Lyons E."/>
            <person name="Maher C.A."/>
            <person name="Martis M."/>
            <person name="Narechania A."/>
            <person name="Otillar R.P."/>
            <person name="Penning B.W."/>
            <person name="Salamov A.A."/>
            <person name="Wang Y."/>
            <person name="Zhang L."/>
            <person name="Carpita N.C."/>
            <person name="Freeling M."/>
            <person name="Gingle A.R."/>
            <person name="Hash C.T."/>
            <person name="Keller B."/>
            <person name="Klein P."/>
            <person name="Kresovich S."/>
            <person name="McCann M.C."/>
            <person name="Ming R."/>
            <person name="Peterson D.G."/>
            <person name="Mehboob-ur-Rahman"/>
            <person name="Ware D."/>
            <person name="Westhoff P."/>
            <person name="Mayer K.F."/>
            <person name="Messing J."/>
            <person name="Rokhsar D.S."/>
        </authorList>
    </citation>
    <scope>NUCLEOTIDE SEQUENCE [LARGE SCALE GENOMIC DNA]</scope>
    <source>
        <strain evidence="4">cv. BTx623</strain>
    </source>
</reference>
<proteinExistence type="predicted"/>
<dbReference type="Gramene" id="OQU89881">
    <property type="protein sequence ID" value="OQU89881"/>
    <property type="gene ID" value="SORBI_3002G288900"/>
</dbReference>
<reference evidence="4" key="3">
    <citation type="journal article" date="2018" name="Plant J.">
        <title>The Sorghum bicolor reference genome: improved assembly, gene annotations, a transcriptome atlas, and signatures of genome organization.</title>
        <authorList>
            <person name="McCormick R.F."/>
            <person name="Truong S.K."/>
            <person name="Sreedasyam A."/>
            <person name="Jenkins J."/>
            <person name="Shu S."/>
            <person name="Sims D."/>
            <person name="Kennedy M."/>
            <person name="Amirebrahimi M."/>
            <person name="Weers B.D."/>
            <person name="McKinley B."/>
            <person name="Mattison A."/>
            <person name="Morishige D.T."/>
            <person name="Grimwood J."/>
            <person name="Schmutz J."/>
            <person name="Mullet J.E."/>
        </authorList>
    </citation>
    <scope>NUCLEOTIDE SEQUENCE [LARGE SCALE GENOMIC DNA]</scope>
    <source>
        <strain evidence="4">cv. BTx623</strain>
    </source>
</reference>
<feature type="region of interest" description="Disordered" evidence="1">
    <location>
        <begin position="426"/>
        <end position="457"/>
    </location>
</feature>
<dbReference type="ExpressionAtlas" id="A0A1B6QDY7">
    <property type="expression patterns" value="baseline and differential"/>
</dbReference>
<accession>A0A1B6QDY7</accession>
<evidence type="ECO:0000313" key="3">
    <source>
        <dbReference type="EMBL" id="KXG36134.1"/>
    </source>
</evidence>
<organism evidence="3 4">
    <name type="scientific">Sorghum bicolor</name>
    <name type="common">Sorghum</name>
    <name type="synonym">Sorghum vulgare</name>
    <dbReference type="NCBI Taxonomy" id="4558"/>
    <lineage>
        <taxon>Eukaryota</taxon>
        <taxon>Viridiplantae</taxon>
        <taxon>Streptophyta</taxon>
        <taxon>Embryophyta</taxon>
        <taxon>Tracheophyta</taxon>
        <taxon>Spermatophyta</taxon>
        <taxon>Magnoliopsida</taxon>
        <taxon>Liliopsida</taxon>
        <taxon>Poales</taxon>
        <taxon>Poaceae</taxon>
        <taxon>PACMAD clade</taxon>
        <taxon>Panicoideae</taxon>
        <taxon>Andropogonodae</taxon>
        <taxon>Andropogoneae</taxon>
        <taxon>Sorghinae</taxon>
        <taxon>Sorghum</taxon>
    </lineage>
</organism>
<keyword evidence="4" id="KW-1185">Reference proteome</keyword>
<protein>
    <recommendedName>
        <fullName evidence="2">DUF1618 domain-containing protein</fullName>
    </recommendedName>
</protein>
<dbReference type="EMBL" id="CM000761">
    <property type="protein sequence ID" value="OQU89881.1"/>
    <property type="molecule type" value="Genomic_DNA"/>
</dbReference>
<feature type="domain" description="DUF1618" evidence="2">
    <location>
        <begin position="231"/>
        <end position="365"/>
    </location>
</feature>
<dbReference type="InParanoid" id="A0A1B6QDY7"/>
<dbReference type="Pfam" id="PF07762">
    <property type="entry name" value="DUF1618"/>
    <property type="match status" value="1"/>
</dbReference>
<dbReference type="STRING" id="4558.A0A1B6QDY7"/>
<sequence>MGDDHCPPDDPASKHDMFPANILIPPPMYPEDIDPLPDSILFDPIGYISDRTNHTTAGALIKGGRRIEVTFWVAHPPRASYFSVRTPAGLEIGDHPAIVTTEKDLALLRVPFCHPNYNFNSTDSDYFVYEAGTKRKQPRLKLIAMPPYLSIPDSNVGLLRFRRRGMFLIAILCWTFTIGQYDLHLYSSKTKSWSKRLMYIDSPEAAKNYTYASKVISIGGEQGSMAGLVAWVDLWNGILICDLLQDSQILQYIPLPSPRVPTLRRGSPLHVRDINVVGGYIMYFEMCLYVGLDLEEGWEGATSRMKVSRTETEWEEGCRIKVCSDPTSSRVPPNLQEGTVLKEPVLKGRHAGFPAISLHDDDVVYIMDKHKFLDKKASVVAVDMKNQTVKGAADFVSGVFFGLTQAYIPSGISRYMGLWSSTRSEENDAETSKNGIAKGKQAVPEEGEAWRRGRRWR</sequence>
<dbReference type="PANTHER" id="PTHR33074">
    <property type="entry name" value="EXPRESSED PROTEIN-RELATED"/>
    <property type="match status" value="1"/>
</dbReference>
<evidence type="ECO:0000259" key="2">
    <source>
        <dbReference type="Pfam" id="PF07762"/>
    </source>
</evidence>
<dbReference type="EMBL" id="CM000761">
    <property type="protein sequence ID" value="KXG36134.1"/>
    <property type="molecule type" value="Genomic_DNA"/>
</dbReference>
<dbReference type="Gramene" id="KXG36134">
    <property type="protein sequence ID" value="KXG36134"/>
    <property type="gene ID" value="SORBI_3002G288900"/>
</dbReference>
<dbReference type="AlphaFoldDB" id="A0A1B6QDY7"/>
<evidence type="ECO:0000256" key="1">
    <source>
        <dbReference type="SAM" id="MobiDB-lite"/>
    </source>
</evidence>
<gene>
    <name evidence="3" type="ORF">SORBI_3002G288900</name>
</gene>